<protein>
    <submittedName>
        <fullName evidence="1">Uncharacterized protein</fullName>
    </submittedName>
</protein>
<comment type="caution">
    <text evidence="1">The sequence shown here is derived from an EMBL/GenBank/DDBJ whole genome shotgun (WGS) entry which is preliminary data.</text>
</comment>
<dbReference type="OrthoDB" id="886830at2"/>
<organism evidence="1 2">
    <name type="scientific">Hymenobacter elongatus</name>
    <dbReference type="NCBI Taxonomy" id="877208"/>
    <lineage>
        <taxon>Bacteria</taxon>
        <taxon>Pseudomonadati</taxon>
        <taxon>Bacteroidota</taxon>
        <taxon>Cytophagia</taxon>
        <taxon>Cytophagales</taxon>
        <taxon>Hymenobacteraceae</taxon>
        <taxon>Hymenobacter</taxon>
    </lineage>
</organism>
<dbReference type="AlphaFoldDB" id="A0A4Z0PRN5"/>
<reference evidence="1 2" key="1">
    <citation type="submission" date="2019-04" db="EMBL/GenBank/DDBJ databases">
        <authorList>
            <person name="Feng G."/>
            <person name="Zhang J."/>
            <person name="Zhu H."/>
        </authorList>
    </citation>
    <scope>NUCLEOTIDE SEQUENCE [LARGE SCALE GENOMIC DNA]</scope>
    <source>
        <strain evidence="1 2">JCM 17223</strain>
    </source>
</reference>
<evidence type="ECO:0000313" key="1">
    <source>
        <dbReference type="EMBL" id="TGE19300.1"/>
    </source>
</evidence>
<keyword evidence="2" id="KW-1185">Reference proteome</keyword>
<gene>
    <name evidence="1" type="ORF">E5J99_03405</name>
</gene>
<dbReference type="RefSeq" id="WP_135496311.1">
    <property type="nucleotide sequence ID" value="NZ_SRLD01000004.1"/>
</dbReference>
<accession>A0A4Z0PRN5</accession>
<sequence length="60" mass="6668">MTKQEDINHVRQQVRKGLLVASENLLAFKRYKKTPVVIIRDGQVVEVEPDALPSAAPKAA</sequence>
<proteinExistence type="predicted"/>
<dbReference type="Proteomes" id="UP000297739">
    <property type="component" value="Unassembled WGS sequence"/>
</dbReference>
<dbReference type="EMBL" id="SRLD01000004">
    <property type="protein sequence ID" value="TGE19300.1"/>
    <property type="molecule type" value="Genomic_DNA"/>
</dbReference>
<evidence type="ECO:0000313" key="2">
    <source>
        <dbReference type="Proteomes" id="UP000297739"/>
    </source>
</evidence>
<name>A0A4Z0PRN5_9BACT</name>